<reference evidence="12 13" key="1">
    <citation type="submission" date="2014-09" db="EMBL/GenBank/DDBJ databases">
        <title>Vibrio maritimus JCM 19240. (C210) whole genome shotgun sequence.</title>
        <authorList>
            <person name="Sawabe T."/>
            <person name="Meirelles P."/>
            <person name="Nakanishi M."/>
            <person name="Sayaka M."/>
            <person name="Hattori M."/>
            <person name="Ohkuma M."/>
        </authorList>
    </citation>
    <scope>NUCLEOTIDE SEQUENCE [LARGE SCALE GENOMIC DNA]</scope>
    <source>
        <strain evidence="12 13">JCM 19240</strain>
    </source>
</reference>
<dbReference type="Pfam" id="PF02874">
    <property type="entry name" value="ATP-synt_ab_N"/>
    <property type="match status" value="1"/>
</dbReference>
<keyword evidence="12" id="KW-0378">Hydrolase</keyword>
<keyword evidence="9" id="KW-0139">CF(1)</keyword>
<dbReference type="InterPro" id="IPR027417">
    <property type="entry name" value="P-loop_NTPase"/>
</dbReference>
<dbReference type="PANTHER" id="PTHR48082">
    <property type="entry name" value="ATP SYNTHASE SUBUNIT ALPHA, MITOCHONDRIAL"/>
    <property type="match status" value="1"/>
</dbReference>
<keyword evidence="3" id="KW-0813">Transport</keyword>
<evidence type="ECO:0000256" key="6">
    <source>
        <dbReference type="ARBA" id="ARBA00022967"/>
    </source>
</evidence>
<dbReference type="Gene3D" id="2.40.30.20">
    <property type="match status" value="1"/>
</dbReference>
<dbReference type="Proteomes" id="UP000029224">
    <property type="component" value="Unassembled WGS sequence"/>
</dbReference>
<evidence type="ECO:0000256" key="9">
    <source>
        <dbReference type="ARBA" id="ARBA00023196"/>
    </source>
</evidence>
<sequence length="152" mass="16434">MQLNSNEISELIRERIANFDMASEARNEGTIISVSDGIITIHGLADAMQGEMIELPDNRFALALNLERHSVGAVVMGPYADLCEGMKVRGTGRILEVPVGPSLLGRVVNTLGQPIDGKGEVKAERFDPVEVIAPGVIDRKSVDELSKPVTKR</sequence>
<dbReference type="Gene3D" id="3.40.50.300">
    <property type="entry name" value="P-loop containing nucleotide triphosphate hydrolases"/>
    <property type="match status" value="1"/>
</dbReference>
<gene>
    <name evidence="12" type="ORF">JCM19240_1042</name>
</gene>
<comment type="function">
    <text evidence="1">Produces ATP from ADP in the presence of a proton gradient across the membrane. The alpha chain is a regulatory subunit.</text>
</comment>
<accession>A0A090T5V7</accession>
<keyword evidence="6" id="KW-1278">Translocase</keyword>
<name>A0A090T5V7_9VIBR</name>
<evidence type="ECO:0000256" key="10">
    <source>
        <dbReference type="ARBA" id="ARBA00023310"/>
    </source>
</evidence>
<dbReference type="GO" id="GO:0043531">
    <property type="term" value="F:ADP binding"/>
    <property type="evidence" value="ECO:0007669"/>
    <property type="project" value="TreeGrafter"/>
</dbReference>
<dbReference type="GO" id="GO:0046933">
    <property type="term" value="F:proton-transporting ATP synthase activity, rotational mechanism"/>
    <property type="evidence" value="ECO:0007669"/>
    <property type="project" value="InterPro"/>
</dbReference>
<dbReference type="GO" id="GO:0045259">
    <property type="term" value="C:proton-transporting ATP synthase complex"/>
    <property type="evidence" value="ECO:0007669"/>
    <property type="project" value="UniProtKB-KW"/>
</dbReference>
<dbReference type="FunFam" id="2.40.30.20:FF:000001">
    <property type="entry name" value="ATP synthase subunit alpha"/>
    <property type="match status" value="1"/>
</dbReference>
<dbReference type="PANTHER" id="PTHR48082:SF2">
    <property type="entry name" value="ATP SYNTHASE SUBUNIT ALPHA, MITOCHONDRIAL"/>
    <property type="match status" value="1"/>
</dbReference>
<keyword evidence="7" id="KW-0406">Ion transport</keyword>
<dbReference type="SUPFAM" id="SSF52540">
    <property type="entry name" value="P-loop containing nucleoside triphosphate hydrolases"/>
    <property type="match status" value="1"/>
</dbReference>
<comment type="similarity">
    <text evidence="2">Belongs to the ATPase alpha/beta chains family.</text>
</comment>
<protein>
    <submittedName>
        <fullName evidence="12">ATP synthase alpha chain</fullName>
        <ecNumber evidence="12">3.6.3.14</ecNumber>
    </submittedName>
</protein>
<evidence type="ECO:0000256" key="7">
    <source>
        <dbReference type="ARBA" id="ARBA00023065"/>
    </source>
</evidence>
<keyword evidence="13" id="KW-1185">Reference proteome</keyword>
<evidence type="ECO:0000256" key="8">
    <source>
        <dbReference type="ARBA" id="ARBA00023136"/>
    </source>
</evidence>
<evidence type="ECO:0000256" key="3">
    <source>
        <dbReference type="ARBA" id="ARBA00022448"/>
    </source>
</evidence>
<dbReference type="EC" id="3.6.3.14" evidence="12"/>
<feature type="domain" description="ATPase F1/V1/A1 complex alpha/beta subunit N-terminal" evidence="11">
    <location>
        <begin position="28"/>
        <end position="92"/>
    </location>
</feature>
<evidence type="ECO:0000256" key="2">
    <source>
        <dbReference type="ARBA" id="ARBA00008936"/>
    </source>
</evidence>
<comment type="caution">
    <text evidence="12">The sequence shown here is derived from an EMBL/GenBank/DDBJ whole genome shotgun (WGS) entry which is preliminary data.</text>
</comment>
<evidence type="ECO:0000256" key="4">
    <source>
        <dbReference type="ARBA" id="ARBA00022741"/>
    </source>
</evidence>
<dbReference type="EMBL" id="BBMT01000004">
    <property type="protein sequence ID" value="GAL34134.1"/>
    <property type="molecule type" value="Genomic_DNA"/>
</dbReference>
<dbReference type="InterPro" id="IPR023366">
    <property type="entry name" value="ATP_synth_asu-like_sf"/>
</dbReference>
<keyword evidence="8" id="KW-0472">Membrane</keyword>
<dbReference type="AlphaFoldDB" id="A0A090T5V7"/>
<dbReference type="InterPro" id="IPR005294">
    <property type="entry name" value="ATP_synth_F1_asu"/>
</dbReference>
<dbReference type="SUPFAM" id="SSF50615">
    <property type="entry name" value="N-terminal domain of alpha and beta subunits of F1 ATP synthase"/>
    <property type="match status" value="1"/>
</dbReference>
<evidence type="ECO:0000259" key="11">
    <source>
        <dbReference type="Pfam" id="PF02874"/>
    </source>
</evidence>
<evidence type="ECO:0000313" key="12">
    <source>
        <dbReference type="EMBL" id="GAL34134.1"/>
    </source>
</evidence>
<dbReference type="GO" id="GO:0016787">
    <property type="term" value="F:hydrolase activity"/>
    <property type="evidence" value="ECO:0007669"/>
    <property type="project" value="UniProtKB-KW"/>
</dbReference>
<evidence type="ECO:0000313" key="13">
    <source>
        <dbReference type="Proteomes" id="UP000029224"/>
    </source>
</evidence>
<proteinExistence type="inferred from homology"/>
<evidence type="ECO:0000256" key="1">
    <source>
        <dbReference type="ARBA" id="ARBA00003784"/>
    </source>
</evidence>
<reference evidence="12 13" key="2">
    <citation type="submission" date="2014-09" db="EMBL/GenBank/DDBJ databases">
        <authorList>
            <consortium name="NBRP consortium"/>
            <person name="Sawabe T."/>
            <person name="Meirelles P."/>
            <person name="Nakanishi M."/>
            <person name="Sayaka M."/>
            <person name="Hattori M."/>
            <person name="Ohkuma M."/>
        </authorList>
    </citation>
    <scope>NUCLEOTIDE SEQUENCE [LARGE SCALE GENOMIC DNA]</scope>
    <source>
        <strain evidence="12 13">JCM 19240</strain>
    </source>
</reference>
<dbReference type="InterPro" id="IPR004100">
    <property type="entry name" value="ATPase_F1/V1/A1_a/bsu_N"/>
</dbReference>
<organism evidence="12 13">
    <name type="scientific">Vibrio maritimus</name>
    <dbReference type="NCBI Taxonomy" id="990268"/>
    <lineage>
        <taxon>Bacteria</taxon>
        <taxon>Pseudomonadati</taxon>
        <taxon>Pseudomonadota</taxon>
        <taxon>Gammaproteobacteria</taxon>
        <taxon>Vibrionales</taxon>
        <taxon>Vibrionaceae</taxon>
        <taxon>Vibrio</taxon>
    </lineage>
</organism>
<evidence type="ECO:0000256" key="5">
    <source>
        <dbReference type="ARBA" id="ARBA00022840"/>
    </source>
</evidence>
<dbReference type="GO" id="GO:0005524">
    <property type="term" value="F:ATP binding"/>
    <property type="evidence" value="ECO:0007669"/>
    <property type="project" value="UniProtKB-KW"/>
</dbReference>
<keyword evidence="10" id="KW-0066">ATP synthesis</keyword>
<dbReference type="InterPro" id="IPR036121">
    <property type="entry name" value="ATPase_F1/V1/A1_a/bsu_N_sf"/>
</dbReference>
<keyword evidence="5" id="KW-0067">ATP-binding</keyword>
<dbReference type="CDD" id="cd18116">
    <property type="entry name" value="ATP-synt_F1_alpha_N"/>
    <property type="match status" value="1"/>
</dbReference>
<keyword evidence="4" id="KW-0547">Nucleotide-binding</keyword>